<dbReference type="RefSeq" id="XP_008188455.1">
    <property type="nucleotide sequence ID" value="XM_008190233.1"/>
</dbReference>
<dbReference type="PANTHER" id="PTHR33977">
    <property type="entry name" value="ZINC ION BINDING PROTEIN"/>
    <property type="match status" value="1"/>
</dbReference>
<reference evidence="3" key="1">
    <citation type="submission" date="2010-06" db="EMBL/GenBank/DDBJ databases">
        <authorList>
            <person name="Jiang H."/>
            <person name="Abraham K."/>
            <person name="Ali S."/>
            <person name="Alsbrooks S.L."/>
            <person name="Anim B.N."/>
            <person name="Anosike U.S."/>
            <person name="Attaway T."/>
            <person name="Bandaranaike D.P."/>
            <person name="Battles P.K."/>
            <person name="Bell S.N."/>
            <person name="Bell A.V."/>
            <person name="Beltran B."/>
            <person name="Bickham C."/>
            <person name="Bustamante Y."/>
            <person name="Caleb T."/>
            <person name="Canada A."/>
            <person name="Cardenas V."/>
            <person name="Carter K."/>
            <person name="Chacko J."/>
            <person name="Chandrabose M.N."/>
            <person name="Chavez D."/>
            <person name="Chavez A."/>
            <person name="Chen L."/>
            <person name="Chu H.-S."/>
            <person name="Claassen K.J."/>
            <person name="Cockrell R."/>
            <person name="Collins M."/>
            <person name="Cooper J.A."/>
            <person name="Cree A."/>
            <person name="Curry S.M."/>
            <person name="Da Y."/>
            <person name="Dao M.D."/>
            <person name="Das B."/>
            <person name="Davila M.-L."/>
            <person name="Davy-Carroll L."/>
            <person name="Denson S."/>
            <person name="Dinh H."/>
            <person name="Ebong V.E."/>
            <person name="Edwards J.R."/>
            <person name="Egan A."/>
            <person name="El-Daye J."/>
            <person name="Escobedo L."/>
            <person name="Fernandez S."/>
            <person name="Fernando P.R."/>
            <person name="Flagg N."/>
            <person name="Forbes L.D."/>
            <person name="Fowler R.G."/>
            <person name="Fu Q."/>
            <person name="Gabisi R.A."/>
            <person name="Ganer J."/>
            <person name="Garbino Pronczuk A."/>
            <person name="Garcia R.M."/>
            <person name="Garner T."/>
            <person name="Garrett T.E."/>
            <person name="Gonzalez D.A."/>
            <person name="Hamid H."/>
            <person name="Hawkins E.S."/>
            <person name="Hirani K."/>
            <person name="Hogues M.E."/>
            <person name="Hollins B."/>
            <person name="Hsiao C.-H."/>
            <person name="Jabil R."/>
            <person name="James M.L."/>
            <person name="Jhangiani S.N."/>
            <person name="Johnson B."/>
            <person name="Johnson Q."/>
            <person name="Joshi V."/>
            <person name="Kalu J.B."/>
            <person name="Kam C."/>
            <person name="Kashfia A."/>
            <person name="Keebler J."/>
            <person name="Kisamo H."/>
            <person name="Kovar C.L."/>
            <person name="Lago L.A."/>
            <person name="Lai C.-Y."/>
            <person name="Laidlaw J."/>
            <person name="Lara F."/>
            <person name="Le T.-K."/>
            <person name="Lee S.L."/>
            <person name="Legall F.H."/>
            <person name="Lemon S.J."/>
            <person name="Lewis L.R."/>
            <person name="Li B."/>
            <person name="Liu Y."/>
            <person name="Liu Y.-S."/>
            <person name="Lopez J."/>
            <person name="Lozado R.J."/>
            <person name="Lu J."/>
            <person name="Madu R.C."/>
            <person name="Maheshwari M."/>
            <person name="Maheshwari R."/>
            <person name="Malloy K."/>
            <person name="Martinez E."/>
            <person name="Mathew T."/>
            <person name="Mercado I.C."/>
            <person name="Mercado C."/>
            <person name="Meyer B."/>
            <person name="Montgomery K."/>
            <person name="Morgan M.B."/>
            <person name="Munidasa M."/>
            <person name="Nazareth L.V."/>
            <person name="Nelson J."/>
            <person name="Ng B.M."/>
            <person name="Nguyen N.B."/>
            <person name="Nguyen P.Q."/>
            <person name="Nguyen T."/>
            <person name="Obregon M."/>
            <person name="Okwuonu G.O."/>
            <person name="Onwere C.G."/>
            <person name="Orozco G."/>
            <person name="Parra A."/>
            <person name="Patel S."/>
            <person name="Patil S."/>
            <person name="Perez A."/>
            <person name="Perez Y."/>
            <person name="Pham C."/>
            <person name="Primus E.L."/>
            <person name="Pu L.-L."/>
            <person name="Puazo M."/>
            <person name="Qin X."/>
            <person name="Quiroz J.B."/>
            <person name="Reese J."/>
            <person name="Richards S."/>
            <person name="Rives C.M."/>
            <person name="Robberts R."/>
            <person name="Ruiz S.J."/>
            <person name="Ruiz M.J."/>
            <person name="Santibanez J."/>
            <person name="Schneider B.W."/>
            <person name="Sisson I."/>
            <person name="Smith M."/>
            <person name="Sodergren E."/>
            <person name="Song X.-Z."/>
            <person name="Song B.B."/>
            <person name="Summersgill H."/>
            <person name="Thelus R."/>
            <person name="Thornton R.D."/>
            <person name="Trejos Z.Y."/>
            <person name="Usmani K."/>
            <person name="Vattathil S."/>
            <person name="Villasana D."/>
            <person name="Walker D.L."/>
            <person name="Wang S."/>
            <person name="Wang K."/>
            <person name="White C.S."/>
            <person name="Williams A.C."/>
            <person name="Williamson J."/>
            <person name="Wilson K."/>
            <person name="Woghiren I.O."/>
            <person name="Woodworth J.R."/>
            <person name="Worley K.C."/>
            <person name="Wright R.A."/>
            <person name="Wu W."/>
            <person name="Young L."/>
            <person name="Zhang L."/>
            <person name="Zhang J."/>
            <person name="Zhu Y."/>
            <person name="Muzny D.M."/>
            <person name="Weinstock G."/>
            <person name="Gibbs R.A."/>
        </authorList>
    </citation>
    <scope>NUCLEOTIDE SEQUENCE [LARGE SCALE GENOMIC DNA]</scope>
    <source>
        <strain evidence="3">LSR1</strain>
    </source>
</reference>
<protein>
    <recommendedName>
        <fullName evidence="1">MULE transposase domain-containing protein</fullName>
    </recommendedName>
</protein>
<dbReference type="EnsemblMetazoa" id="XM_008190233.1">
    <property type="protein sequence ID" value="XP_008188455.1"/>
    <property type="gene ID" value="LOC100573762"/>
</dbReference>
<dbReference type="AlphaFoldDB" id="A0A8R2B9N0"/>
<dbReference type="OrthoDB" id="10031901at2759"/>
<evidence type="ECO:0000313" key="2">
    <source>
        <dbReference type="EnsemblMetazoa" id="XP_008188455.1"/>
    </source>
</evidence>
<name>A0A8R2B9N0_ACYPI</name>
<organism evidence="2 3">
    <name type="scientific">Acyrthosiphon pisum</name>
    <name type="common">Pea aphid</name>
    <dbReference type="NCBI Taxonomy" id="7029"/>
    <lineage>
        <taxon>Eukaryota</taxon>
        <taxon>Metazoa</taxon>
        <taxon>Ecdysozoa</taxon>
        <taxon>Arthropoda</taxon>
        <taxon>Hexapoda</taxon>
        <taxon>Insecta</taxon>
        <taxon>Pterygota</taxon>
        <taxon>Neoptera</taxon>
        <taxon>Paraneoptera</taxon>
        <taxon>Hemiptera</taxon>
        <taxon>Sternorrhyncha</taxon>
        <taxon>Aphidomorpha</taxon>
        <taxon>Aphidoidea</taxon>
        <taxon>Aphididae</taxon>
        <taxon>Macrosiphini</taxon>
        <taxon>Acyrthosiphon</taxon>
    </lineage>
</organism>
<accession>A0A8R2B9N0</accession>
<evidence type="ECO:0000259" key="1">
    <source>
        <dbReference type="Pfam" id="PF10551"/>
    </source>
</evidence>
<keyword evidence="3" id="KW-1185">Reference proteome</keyword>
<reference evidence="2" key="2">
    <citation type="submission" date="2022-06" db="UniProtKB">
        <authorList>
            <consortium name="EnsemblMetazoa"/>
        </authorList>
    </citation>
    <scope>IDENTIFICATION</scope>
</reference>
<proteinExistence type="predicted"/>
<dbReference type="KEGG" id="api:100573762"/>
<dbReference type="InterPro" id="IPR018289">
    <property type="entry name" value="MULE_transposase_dom"/>
</dbReference>
<dbReference type="PANTHER" id="PTHR33977:SF1">
    <property type="entry name" value="ZINC ION BINDING PROTEIN"/>
    <property type="match status" value="1"/>
</dbReference>
<evidence type="ECO:0000313" key="3">
    <source>
        <dbReference type="Proteomes" id="UP000007819"/>
    </source>
</evidence>
<feature type="domain" description="MULE transposase" evidence="1">
    <location>
        <begin position="21"/>
        <end position="116"/>
    </location>
</feature>
<dbReference type="Pfam" id="PF10551">
    <property type="entry name" value="MULE"/>
    <property type="match status" value="1"/>
</dbReference>
<dbReference type="GeneID" id="100573762"/>
<sequence length="410" mass="47480">MLIILTETQKAVLEKFSSEKLCIDSTHSTNQYSFNLTTIIVIDEFGEGYPAAFCISSKIDEVHMTVFFSKIKEATGSLTPNVFMSDDAPAFWNAWIKIMSPIPKFHLLCKWHIDNNWRKNLKKIDGSLTTKAYVYKTLRVLLDESNITEFENLLSSFLCKLEEELVMHNFRAYFISTYVPRKKLWAACYRCQAMLNTNMVLEAFHKTLKHLYLKGKKINGLMLYCGIYSSRHRSALQTNYKVTKISDNTWSVASNSLELDYLIKQNEPCSCKHIHAVRINSMEYNENERIDVICNPIENDEVCMKMPTAQQLTLTSTESIANKIQQLYSMFVSQADVPNREPSNKNVDKQLRFYSTKKPKTKAPEEQRLNKPTIQVINQIKNDLKGNDTPYINIDPHFEHSYGQLDQKKK</sequence>
<dbReference type="Proteomes" id="UP000007819">
    <property type="component" value="Chromosome X"/>
</dbReference>